<dbReference type="Gene3D" id="2.180.10.10">
    <property type="entry name" value="RHS repeat-associated core"/>
    <property type="match status" value="1"/>
</dbReference>
<dbReference type="NCBIfam" id="TIGR03696">
    <property type="entry name" value="Rhs_assc_core"/>
    <property type="match status" value="1"/>
</dbReference>
<dbReference type="RefSeq" id="WP_165106668.1">
    <property type="nucleotide sequence ID" value="NZ_JAAKYA010000041.1"/>
</dbReference>
<proteinExistence type="predicted"/>
<organism evidence="1 2">
    <name type="scientific">Limisphaera ngatamarikiensis</name>
    <dbReference type="NCBI Taxonomy" id="1324935"/>
    <lineage>
        <taxon>Bacteria</taxon>
        <taxon>Pseudomonadati</taxon>
        <taxon>Verrucomicrobiota</taxon>
        <taxon>Verrucomicrobiia</taxon>
        <taxon>Limisphaerales</taxon>
        <taxon>Limisphaeraceae</taxon>
        <taxon>Limisphaera</taxon>
    </lineage>
</organism>
<dbReference type="InterPro" id="IPR022385">
    <property type="entry name" value="Rhs_assc_core"/>
</dbReference>
<dbReference type="Proteomes" id="UP000477311">
    <property type="component" value="Unassembled WGS sequence"/>
</dbReference>
<evidence type="ECO:0000313" key="1">
    <source>
        <dbReference type="EMBL" id="NGO38929.1"/>
    </source>
</evidence>
<gene>
    <name evidence="1" type="ORF">G4L39_05905</name>
</gene>
<sequence length="350" mass="38387">RYVWTNSTWQVVEDLKLVSDPVWFGRHIAELNGTNGALVRSYVWGLDVSETLDGAGGVGGLLWVRLNTGPALGVHFVTYDGNGNVWNLVSASTGTETARYEYGPFGEPLRLTGAAAGLNPSRFSTKRTEDGTGLVLYEYRAYSPALGRWLTRDPVGEVGFEGKQYVTFTKEDVQYLNTLDPEDDLDAVETAQHNIVYAVINVAYLMVNNDPVGKTDLYGLVCNVVVNRTKAISSCGINAGHEWIVYDGKSVGFWPNRGYVVLRPDPAAEAGVPIYWQWETEQKKTGKIKWGPAAGKPCACATCADILASIDAAPHPGWHSFPIRNNCRRFATWVLDGSCLKKGKKTSFTP</sequence>
<accession>A0A6M1RMY8</accession>
<name>A0A6M1RMY8_9BACT</name>
<evidence type="ECO:0000313" key="2">
    <source>
        <dbReference type="Proteomes" id="UP000477311"/>
    </source>
</evidence>
<comment type="caution">
    <text evidence="1">The sequence shown here is derived from an EMBL/GenBank/DDBJ whole genome shotgun (WGS) entry which is preliminary data.</text>
</comment>
<reference evidence="1 2" key="1">
    <citation type="submission" date="2020-02" db="EMBL/GenBank/DDBJ databases">
        <title>Draft genome sequence of Limisphaera ngatamarikiensis NGM72.4T, a thermophilic Verrucomicrobia grouped in subdivision 3.</title>
        <authorList>
            <person name="Carere C.R."/>
            <person name="Steen J."/>
            <person name="Hugenholtz P."/>
            <person name="Stott M.B."/>
        </authorList>
    </citation>
    <scope>NUCLEOTIDE SEQUENCE [LARGE SCALE GENOMIC DNA]</scope>
    <source>
        <strain evidence="1 2">NGM72.4</strain>
    </source>
</reference>
<keyword evidence="2" id="KW-1185">Reference proteome</keyword>
<protein>
    <submittedName>
        <fullName evidence="1">RHS repeat-associated core domain-containing protein</fullName>
    </submittedName>
</protein>
<dbReference type="AlphaFoldDB" id="A0A6M1RMY8"/>
<dbReference type="EMBL" id="JAAKYA010000041">
    <property type="protein sequence ID" value="NGO38929.1"/>
    <property type="molecule type" value="Genomic_DNA"/>
</dbReference>
<feature type="non-terminal residue" evidence="1">
    <location>
        <position position="1"/>
    </location>
</feature>